<dbReference type="InterPro" id="IPR024227">
    <property type="entry name" value="DUF3795"/>
</dbReference>
<dbReference type="Pfam" id="PF12675">
    <property type="entry name" value="DUF3795"/>
    <property type="match status" value="1"/>
</dbReference>
<dbReference type="EMBL" id="CP075546">
    <property type="protein sequence ID" value="QVV88419.1"/>
    <property type="molecule type" value="Genomic_DNA"/>
</dbReference>
<dbReference type="AlphaFoldDB" id="A0A8E7B041"/>
<dbReference type="Proteomes" id="UP000680656">
    <property type="component" value="Chromosome"/>
</dbReference>
<dbReference type="KEGG" id="mrtj:KHC33_13990"/>
<proteinExistence type="predicted"/>
<evidence type="ECO:0000313" key="1">
    <source>
        <dbReference type="EMBL" id="QVV88419.1"/>
    </source>
</evidence>
<gene>
    <name evidence="1" type="ORF">KHC33_13990</name>
</gene>
<name>A0A8E7B041_9EURY</name>
<sequence length="137" mass="15740">MTPSIPLQQTARLIAPCGMNCALCLAFQRQKKRCPGCMEEDPNKPHSCQVCIIRNCPTILNNSSHFCYECENMPCKRLKQLDKRYRMKYGMSMIENLNEIKEKGMDVFLTDQVETYTCKTCGGLMCVHRSRCLTCEP</sequence>
<dbReference type="GeneID" id="65098316"/>
<reference evidence="1 2" key="1">
    <citation type="submission" date="2021-05" db="EMBL/GenBank/DDBJ databases">
        <title>A novel Methanospirillum isolate from a pyrite-forming mixed culture.</title>
        <authorList>
            <person name="Bunk B."/>
            <person name="Sproer C."/>
            <person name="Spring S."/>
            <person name="Pester M."/>
        </authorList>
    </citation>
    <scope>NUCLEOTIDE SEQUENCE [LARGE SCALE GENOMIC DNA]</scope>
    <source>
        <strain evidence="1 2">J.3.6.1-F.2.7.3</strain>
    </source>
</reference>
<evidence type="ECO:0000313" key="2">
    <source>
        <dbReference type="Proteomes" id="UP000680656"/>
    </source>
</evidence>
<organism evidence="1 2">
    <name type="scientific">Methanospirillum purgamenti</name>
    <dbReference type="NCBI Taxonomy" id="2834276"/>
    <lineage>
        <taxon>Archaea</taxon>
        <taxon>Methanobacteriati</taxon>
        <taxon>Methanobacteriota</taxon>
        <taxon>Stenosarchaea group</taxon>
        <taxon>Methanomicrobia</taxon>
        <taxon>Methanomicrobiales</taxon>
        <taxon>Methanospirillaceae</taxon>
        <taxon>Methanospirillum</taxon>
    </lineage>
</organism>
<accession>A0A8E7B041</accession>
<keyword evidence="2" id="KW-1185">Reference proteome</keyword>
<dbReference type="RefSeq" id="WP_214419228.1">
    <property type="nucleotide sequence ID" value="NZ_CP075546.1"/>
</dbReference>
<protein>
    <submittedName>
        <fullName evidence="1">DUF3795 domain-containing protein</fullName>
    </submittedName>
</protein>